<dbReference type="EMBL" id="FJUX01000007">
    <property type="protein sequence ID" value="CZS91298.1"/>
    <property type="molecule type" value="Genomic_DNA"/>
</dbReference>
<dbReference type="Proteomes" id="UP000178912">
    <property type="component" value="Unassembled WGS sequence"/>
</dbReference>
<feature type="region of interest" description="Disordered" evidence="1">
    <location>
        <begin position="1"/>
        <end position="69"/>
    </location>
</feature>
<sequence length="529" mass="58898">MAHPAPPIGLEDPFVGPPAASTAFPRDATHPDIGQRMRALSHTSLSRLNSAKIRRGSESASPGSRKTPPIYSFVRSSSLKQLNNVSVSTSSLVSLNISPLHTINAAASSAGTRKGPDLSPASRSKVQQSLIQAGISASSHFNYSIGPALLSKTLQVAPISPSHTVQHENGPTSPPSISVHSTTSQHGLISTEFVVMNDGPISPLTPVQAIHHCPARPPSTVPYLEQFTLFGDLPVELQQEIWSIAISVQYYNEKRFLRVAPDSESLERTDDESTDAQLRIISDIHRRPRMVPTLLHACHYSRKEAIKGYELWGCADPITYEENDAKIYVKMDIDAFFFGDADLENFWVFHTLMNESEPETEDADDTARTNFVEQIGMIKHFTFDYELWIQILEYDALWLANFDSANQLTIAVRNPNHEDLKKDYALRFMRPVIPGTFRNEAARIISAMTFRYLGESRHELSEMNWPESGRLQINVRSLSTGPSIGNSAEDEYLLEDVLIEGNRSGLISDRYLESRLTVIHQDHSFAFDG</sequence>
<dbReference type="PANTHER" id="PTHR35910:SF6">
    <property type="entry name" value="2EXR DOMAIN-CONTAINING PROTEIN"/>
    <property type="match status" value="1"/>
</dbReference>
<organism evidence="3 4">
    <name type="scientific">Rhynchosporium agropyri</name>
    <dbReference type="NCBI Taxonomy" id="914238"/>
    <lineage>
        <taxon>Eukaryota</taxon>
        <taxon>Fungi</taxon>
        <taxon>Dikarya</taxon>
        <taxon>Ascomycota</taxon>
        <taxon>Pezizomycotina</taxon>
        <taxon>Leotiomycetes</taxon>
        <taxon>Helotiales</taxon>
        <taxon>Ploettnerulaceae</taxon>
        <taxon>Rhynchosporium</taxon>
    </lineage>
</organism>
<gene>
    <name evidence="3" type="ORF">RAG0_01995</name>
</gene>
<reference evidence="4" key="1">
    <citation type="submission" date="2016-03" db="EMBL/GenBank/DDBJ databases">
        <authorList>
            <person name="Guldener U."/>
        </authorList>
    </citation>
    <scope>NUCLEOTIDE SEQUENCE [LARGE SCALE GENOMIC DNA]</scope>
    <source>
        <strain evidence="4">04CH-RAC-A.6.1</strain>
    </source>
</reference>
<evidence type="ECO:0000313" key="4">
    <source>
        <dbReference type="Proteomes" id="UP000178912"/>
    </source>
</evidence>
<keyword evidence="4" id="KW-1185">Reference proteome</keyword>
<accession>A0A1E1JZK8</accession>
<feature type="domain" description="2EXR" evidence="2">
    <location>
        <begin position="227"/>
        <end position="335"/>
    </location>
</feature>
<evidence type="ECO:0000313" key="3">
    <source>
        <dbReference type="EMBL" id="CZS91298.1"/>
    </source>
</evidence>
<evidence type="ECO:0000259" key="2">
    <source>
        <dbReference type="Pfam" id="PF20150"/>
    </source>
</evidence>
<evidence type="ECO:0000256" key="1">
    <source>
        <dbReference type="SAM" id="MobiDB-lite"/>
    </source>
</evidence>
<dbReference type="AlphaFoldDB" id="A0A1E1JZK8"/>
<feature type="region of interest" description="Disordered" evidence="1">
    <location>
        <begin position="161"/>
        <end position="182"/>
    </location>
</feature>
<dbReference type="InterPro" id="IPR045518">
    <property type="entry name" value="2EXR"/>
</dbReference>
<dbReference type="Pfam" id="PF20150">
    <property type="entry name" value="2EXR"/>
    <property type="match status" value="1"/>
</dbReference>
<dbReference type="PANTHER" id="PTHR35910">
    <property type="entry name" value="2EXR DOMAIN-CONTAINING PROTEIN"/>
    <property type="match status" value="1"/>
</dbReference>
<protein>
    <recommendedName>
        <fullName evidence="2">2EXR domain-containing protein</fullName>
    </recommendedName>
</protein>
<proteinExistence type="predicted"/>
<dbReference type="OrthoDB" id="3562835at2759"/>
<name>A0A1E1JZK8_9HELO</name>